<dbReference type="Gene3D" id="3.30.40.10">
    <property type="entry name" value="Zinc/RING finger domain, C3HC4 (zinc finger)"/>
    <property type="match status" value="1"/>
</dbReference>
<dbReference type="GeneID" id="20080099"/>
<dbReference type="AlphaFoldDB" id="A0A024UMX2"/>
<dbReference type="PROSITE" id="PS50089">
    <property type="entry name" value="ZF_RING_2"/>
    <property type="match status" value="1"/>
</dbReference>
<dbReference type="InterPro" id="IPR017455">
    <property type="entry name" value="Znf_FYVE-rel"/>
</dbReference>
<dbReference type="InterPro" id="IPR052727">
    <property type="entry name" value="Rab4/Rab5_effector"/>
</dbReference>
<gene>
    <name evidence="7" type="ORF">H310_03049</name>
</gene>
<dbReference type="SUPFAM" id="SSF57903">
    <property type="entry name" value="FYVE/PHD zinc finger"/>
    <property type="match status" value="1"/>
</dbReference>
<feature type="domain" description="RING-type" evidence="5">
    <location>
        <begin position="273"/>
        <end position="325"/>
    </location>
</feature>
<sequence>MPRGLPLPIGYFRCPPLSPEEARPCIDLTETMSIDLIRHAQLHDGPISWTLDARCSDPDMQVYTAEDMSAPPGIISYCTVTTVKAAMDEVASLFYTDSTAEYRAYCQHFAKGTLDAAVLYTLASPTPAFPRHSIAIKWNAFNIMPGMPARDGVFLECHNDFDIQGRRGWVRCCKSIEISCCPDLHESHGLVRASFYRWGFVCVETDVPGTLRITYLMQIDVSSRLPRIFLSAGVRKWTQRLATLQVCLWRRNQCGRRFLSLEKFVPQVSRGRCFLCQRKFGAFGAKESCLKCGHVVCRCCSKIWHVAPTGNLHWRRICNACAKCKIAPFSHEPIESNPLVLPPSRRAISLNNEFSRVGTTDIPWQGVGQDYASFNDRRTTTTSPCRPPNSFVQVHLCPGVAPEECRRRGQSLPTPMVQWHHQDEVQHNDGDVAPPDDMALVRVSSWSEAQSSRRQWR</sequence>
<evidence type="ECO:0000256" key="1">
    <source>
        <dbReference type="ARBA" id="ARBA00022723"/>
    </source>
</evidence>
<dbReference type="OrthoDB" id="5403181at2759"/>
<name>A0A024UMX2_9STRA</name>
<keyword evidence="3" id="KW-0862">Zinc</keyword>
<evidence type="ECO:0008006" key="8">
    <source>
        <dbReference type="Google" id="ProtNLM"/>
    </source>
</evidence>
<dbReference type="InterPro" id="IPR013083">
    <property type="entry name" value="Znf_RING/FYVE/PHD"/>
</dbReference>
<accession>A0A024UMX2</accession>
<dbReference type="InterPro" id="IPR001841">
    <property type="entry name" value="Znf_RING"/>
</dbReference>
<dbReference type="SUPFAM" id="SSF55961">
    <property type="entry name" value="Bet v1-like"/>
    <property type="match status" value="1"/>
</dbReference>
<feature type="domain" description="FYVE-type" evidence="6">
    <location>
        <begin position="267"/>
        <end position="321"/>
    </location>
</feature>
<dbReference type="InterPro" id="IPR023393">
    <property type="entry name" value="START-like_dom_sf"/>
</dbReference>
<evidence type="ECO:0000313" key="7">
    <source>
        <dbReference type="EMBL" id="ETW06938.1"/>
    </source>
</evidence>
<evidence type="ECO:0000256" key="4">
    <source>
        <dbReference type="PROSITE-ProRule" id="PRU00175"/>
    </source>
</evidence>
<protein>
    <recommendedName>
        <fullName evidence="8">FYVE-type domain-containing protein</fullName>
    </recommendedName>
</protein>
<proteinExistence type="predicted"/>
<dbReference type="EMBL" id="KI913955">
    <property type="protein sequence ID" value="ETW06938.1"/>
    <property type="molecule type" value="Genomic_DNA"/>
</dbReference>
<reference evidence="7" key="1">
    <citation type="submission" date="2013-12" db="EMBL/GenBank/DDBJ databases">
        <title>The Genome Sequence of Aphanomyces invadans NJM9701.</title>
        <authorList>
            <consortium name="The Broad Institute Genomics Platform"/>
            <person name="Russ C."/>
            <person name="Tyler B."/>
            <person name="van West P."/>
            <person name="Dieguez-Uribeondo J."/>
            <person name="Young S.K."/>
            <person name="Zeng Q."/>
            <person name="Gargeya S."/>
            <person name="Fitzgerald M."/>
            <person name="Abouelleil A."/>
            <person name="Alvarado L."/>
            <person name="Chapman S.B."/>
            <person name="Gainer-Dewar J."/>
            <person name="Goldberg J."/>
            <person name="Griggs A."/>
            <person name="Gujja S."/>
            <person name="Hansen M."/>
            <person name="Howarth C."/>
            <person name="Imamovic A."/>
            <person name="Ireland A."/>
            <person name="Larimer J."/>
            <person name="McCowan C."/>
            <person name="Murphy C."/>
            <person name="Pearson M."/>
            <person name="Poon T.W."/>
            <person name="Priest M."/>
            <person name="Roberts A."/>
            <person name="Saif S."/>
            <person name="Shea T."/>
            <person name="Sykes S."/>
            <person name="Wortman J."/>
            <person name="Nusbaum C."/>
            <person name="Birren B."/>
        </authorList>
    </citation>
    <scope>NUCLEOTIDE SEQUENCE [LARGE SCALE GENOMIC DNA]</scope>
    <source>
        <strain evidence="7">NJM9701</strain>
    </source>
</reference>
<evidence type="ECO:0000259" key="6">
    <source>
        <dbReference type="PROSITE" id="PS50178"/>
    </source>
</evidence>
<keyword evidence="1" id="KW-0479">Metal-binding</keyword>
<evidence type="ECO:0000259" key="5">
    <source>
        <dbReference type="PROSITE" id="PS50089"/>
    </source>
</evidence>
<dbReference type="Gene3D" id="3.30.530.20">
    <property type="match status" value="1"/>
</dbReference>
<dbReference type="GO" id="GO:0008270">
    <property type="term" value="F:zinc ion binding"/>
    <property type="evidence" value="ECO:0007669"/>
    <property type="project" value="UniProtKB-KW"/>
</dbReference>
<keyword evidence="2 4" id="KW-0863">Zinc-finger</keyword>
<dbReference type="PROSITE" id="PS50178">
    <property type="entry name" value="ZF_FYVE"/>
    <property type="match status" value="1"/>
</dbReference>
<organism evidence="7">
    <name type="scientific">Aphanomyces invadans</name>
    <dbReference type="NCBI Taxonomy" id="157072"/>
    <lineage>
        <taxon>Eukaryota</taxon>
        <taxon>Sar</taxon>
        <taxon>Stramenopiles</taxon>
        <taxon>Oomycota</taxon>
        <taxon>Saprolegniomycetes</taxon>
        <taxon>Saprolegniales</taxon>
        <taxon>Verrucalvaceae</taxon>
        <taxon>Aphanomyces</taxon>
    </lineage>
</organism>
<dbReference type="RefSeq" id="XP_008865013.1">
    <property type="nucleotide sequence ID" value="XM_008866791.1"/>
</dbReference>
<dbReference type="InterPro" id="IPR011011">
    <property type="entry name" value="Znf_FYVE_PHD"/>
</dbReference>
<dbReference type="PANTHER" id="PTHR13510:SF44">
    <property type="entry name" value="RABENOSYN-5"/>
    <property type="match status" value="1"/>
</dbReference>
<dbReference type="PANTHER" id="PTHR13510">
    <property type="entry name" value="FYVE-FINGER-CONTAINING RAB5 EFFECTOR PROTEIN RABENOSYN-5-RELATED"/>
    <property type="match status" value="1"/>
</dbReference>
<dbReference type="VEuPathDB" id="FungiDB:H310_03049"/>
<evidence type="ECO:0000256" key="2">
    <source>
        <dbReference type="ARBA" id="ARBA00022771"/>
    </source>
</evidence>
<evidence type="ECO:0000256" key="3">
    <source>
        <dbReference type="ARBA" id="ARBA00022833"/>
    </source>
</evidence>
<dbReference type="CDD" id="cd00065">
    <property type="entry name" value="FYVE_like_SF"/>
    <property type="match status" value="1"/>
</dbReference>